<gene>
    <name evidence="2" type="ORF">HMPREF0080_00710</name>
</gene>
<reference evidence="2 3" key="1">
    <citation type="submission" date="2011-08" db="EMBL/GenBank/DDBJ databases">
        <authorList>
            <person name="Weinstock G."/>
            <person name="Sodergren E."/>
            <person name="Clifton S."/>
            <person name="Fulton L."/>
            <person name="Fulton B."/>
            <person name="Courtney L."/>
            <person name="Fronick C."/>
            <person name="Harrison M."/>
            <person name="Strong C."/>
            <person name="Farmer C."/>
            <person name="Delahaunty K."/>
            <person name="Markovic C."/>
            <person name="Hall O."/>
            <person name="Minx P."/>
            <person name="Tomlinson C."/>
            <person name="Mitreva M."/>
            <person name="Hou S."/>
            <person name="Chen J."/>
            <person name="Wollam A."/>
            <person name="Pepin K.H."/>
            <person name="Johnson M."/>
            <person name="Bhonagiri V."/>
            <person name="Zhang X."/>
            <person name="Suruliraj S."/>
            <person name="Warren W."/>
            <person name="Chinwalla A."/>
            <person name="Mardis E.R."/>
            <person name="Wilson R.K."/>
        </authorList>
    </citation>
    <scope>NUCLEOTIDE SEQUENCE [LARGE SCALE GENOMIC DNA]</scope>
    <source>
        <strain evidence="2 3">F0357</strain>
    </source>
</reference>
<dbReference type="RefSeq" id="WP_006789700.1">
    <property type="nucleotide sequence ID" value="NZ_JH417574.1"/>
</dbReference>
<dbReference type="EMBL" id="AGCJ01000023">
    <property type="protein sequence ID" value="EHM42168.1"/>
    <property type="molecule type" value="Genomic_DNA"/>
</dbReference>
<sequence>MAEHELKYMSSEAMYEGVIVELHDGSVGIDLKGRLGHLSIPKRMIISNYELKLGQEVGFLMSYPEVFDDEPKEEYVNAIKHRNKLLEEAKRKNSESKQRGETLL</sequence>
<accession>G9YGE6</accession>
<feature type="coiled-coil region" evidence="1">
    <location>
        <begin position="72"/>
        <end position="99"/>
    </location>
</feature>
<evidence type="ECO:0000256" key="1">
    <source>
        <dbReference type="SAM" id="Coils"/>
    </source>
</evidence>
<keyword evidence="1" id="KW-0175">Coiled coil</keyword>
<evidence type="ECO:0000313" key="3">
    <source>
        <dbReference type="Proteomes" id="UP000005481"/>
    </source>
</evidence>
<dbReference type="HOGENOM" id="CLU_168918_0_0_9"/>
<dbReference type="OrthoDB" id="3233899at2"/>
<dbReference type="NCBIfam" id="NF041553">
    <property type="entry name" value="CBO2463_dom"/>
    <property type="match status" value="1"/>
</dbReference>
<comment type="caution">
    <text evidence="2">The sequence shown here is derived from an EMBL/GenBank/DDBJ whole genome shotgun (WGS) entry which is preliminary data.</text>
</comment>
<dbReference type="eggNOG" id="ENOG5032YWH">
    <property type="taxonomic scope" value="Bacteria"/>
</dbReference>
<dbReference type="Proteomes" id="UP000005481">
    <property type="component" value="Unassembled WGS sequence"/>
</dbReference>
<dbReference type="AlphaFoldDB" id="G9YGE6"/>
<dbReference type="PATRIC" id="fig|861450.3.peg.679"/>
<keyword evidence="3" id="KW-1185">Reference proteome</keyword>
<dbReference type="STRING" id="861450.HMPREF0080_00710"/>
<proteinExistence type="predicted"/>
<protein>
    <submittedName>
        <fullName evidence="2">Uncharacterized protein</fullName>
    </submittedName>
</protein>
<dbReference type="InterPro" id="IPR048108">
    <property type="entry name" value="CBO2463_dom"/>
</dbReference>
<organism evidence="2 3">
    <name type="scientific">Anaeroglobus geminatus F0357</name>
    <dbReference type="NCBI Taxonomy" id="861450"/>
    <lineage>
        <taxon>Bacteria</taxon>
        <taxon>Bacillati</taxon>
        <taxon>Bacillota</taxon>
        <taxon>Negativicutes</taxon>
        <taxon>Veillonellales</taxon>
        <taxon>Veillonellaceae</taxon>
        <taxon>Anaeroglobus</taxon>
    </lineage>
</organism>
<name>G9YGE6_9FIRM</name>
<evidence type="ECO:0000313" key="2">
    <source>
        <dbReference type="EMBL" id="EHM42168.1"/>
    </source>
</evidence>